<evidence type="ECO:0000256" key="4">
    <source>
        <dbReference type="ARBA" id="ARBA00022540"/>
    </source>
</evidence>
<feature type="compositionally biased region" description="Acidic residues" evidence="10">
    <location>
        <begin position="155"/>
        <end position="166"/>
    </location>
</feature>
<dbReference type="GO" id="GO:0005085">
    <property type="term" value="F:guanyl-nucleotide exchange factor activity"/>
    <property type="evidence" value="ECO:0007669"/>
    <property type="project" value="TreeGrafter"/>
</dbReference>
<organism evidence="11">
    <name type="scientific">Tetraselmis sp. GSL018</name>
    <dbReference type="NCBI Taxonomy" id="582737"/>
    <lineage>
        <taxon>Eukaryota</taxon>
        <taxon>Viridiplantae</taxon>
        <taxon>Chlorophyta</taxon>
        <taxon>core chlorophytes</taxon>
        <taxon>Chlorodendrophyceae</taxon>
        <taxon>Chlorodendrales</taxon>
        <taxon>Chlorodendraceae</taxon>
        <taxon>Tetraselmis</taxon>
    </lineage>
</organism>
<dbReference type="Pfam" id="PF01008">
    <property type="entry name" value="IF-2B"/>
    <property type="match status" value="1"/>
</dbReference>
<dbReference type="GO" id="GO:0005829">
    <property type="term" value="C:cytosol"/>
    <property type="evidence" value="ECO:0007669"/>
    <property type="project" value="UniProtKB-SubCell"/>
</dbReference>
<dbReference type="PANTHER" id="PTHR45859">
    <property type="entry name" value="TRANSLATION INITIATION FACTOR EIF-2B SUBUNIT BETA"/>
    <property type="match status" value="1"/>
</dbReference>
<dbReference type="SUPFAM" id="SSF100950">
    <property type="entry name" value="NagB/RpiA/CoA transferase-like"/>
    <property type="match status" value="1"/>
</dbReference>
<evidence type="ECO:0000256" key="1">
    <source>
        <dbReference type="ARBA" id="ARBA00004514"/>
    </source>
</evidence>
<dbReference type="InterPro" id="IPR000649">
    <property type="entry name" value="IF-2B-related"/>
</dbReference>
<keyword evidence="5" id="KW-0648">Protein biosynthesis</keyword>
<dbReference type="PANTHER" id="PTHR45859:SF1">
    <property type="entry name" value="TRANSLATION INITIATION FACTOR EIF-2B SUBUNIT BETA"/>
    <property type="match status" value="1"/>
</dbReference>
<comment type="subcellular location">
    <subcellularLocation>
        <location evidence="1">Cytoplasm</location>
        <location evidence="1">Cytosol</location>
    </subcellularLocation>
</comment>
<dbReference type="AlphaFoldDB" id="A0A061R8H0"/>
<dbReference type="InterPro" id="IPR042529">
    <property type="entry name" value="IF_2B-like_C"/>
</dbReference>
<dbReference type="InterPro" id="IPR051855">
    <property type="entry name" value="eIF2B_beta_subunit"/>
</dbReference>
<comment type="subunit">
    <text evidence="8">Component of the translation initiation factor 2B (eIF2B) complex which is a heterodecamer of two sets of five different subunits: alpha, beta, gamma, delta and epsilon. Subunits alpha, beta and delta comprise a regulatory subcomplex and subunits epsilon and gamma comprise a catalytic subcomplex. Within the complex, the hexameric regulatory complex resides at the center, with the two heterodimeric catalytic subcomplexes bound on opposite sides.</text>
</comment>
<evidence type="ECO:0000313" key="12">
    <source>
        <dbReference type="EMBL" id="JAC73978.1"/>
    </source>
</evidence>
<proteinExistence type="inferred from homology"/>
<sequence>MTDSKGRHEFEINLDSFCTELRRRQTTGSTPIARRTAEILRILIATRRHPDGDSLIEDVREQGARMQEANPHELAIGNMVRRVLSLIRDEHVQEVTSSQLSQGAPEEEQPRSVLESALSKAIRATADAGRSSNVGLHNLLDVGPVSPFYQRQCSEEPEAEEPEPEPESAPPPQPPKRKHSRSPQWEHKPRVLENVNELIEELDMIEGQISSQGLEHIHSNEVILTMNYSSTAIKFLQEAAKKREFQVVVAEGAPECDGLKAARMLAKSNVPTTVIADACIFAMMARVNKVILGAHAVLANGGVIAAAGSHMLALAAQRHAVPFVVLVGLHKLSPLFPHDPDLSFNNLRSPSGVVGYDIVGHGTSTGEDATETLVHVPNPQFDYIPPELVTIFVTDTGGYTPSYVYRLLAEYYKREDYALT</sequence>
<comment type="similarity">
    <text evidence="2 9">Belongs to the eIF-2B alpha/beta/delta subunits family.</text>
</comment>
<evidence type="ECO:0000256" key="10">
    <source>
        <dbReference type="SAM" id="MobiDB-lite"/>
    </source>
</evidence>
<evidence type="ECO:0000256" key="6">
    <source>
        <dbReference type="ARBA" id="ARBA00044122"/>
    </source>
</evidence>
<accession>A0A061R8H0</accession>
<evidence type="ECO:0000256" key="3">
    <source>
        <dbReference type="ARBA" id="ARBA00022490"/>
    </source>
</evidence>
<dbReference type="GO" id="GO:0003743">
    <property type="term" value="F:translation initiation factor activity"/>
    <property type="evidence" value="ECO:0007669"/>
    <property type="project" value="UniProtKB-KW"/>
</dbReference>
<protein>
    <recommendedName>
        <fullName evidence="6">Translation initiation factor eIF2B subunit beta</fullName>
    </recommendedName>
    <alternativeName>
        <fullName evidence="7">eIF2B GDP-GTP exchange factor subunit beta</fullName>
    </alternativeName>
</protein>
<dbReference type="Gene3D" id="3.40.50.10470">
    <property type="entry name" value="Translation initiation factor eif-2b, domain 2"/>
    <property type="match status" value="1"/>
</dbReference>
<name>A0A061R8H0_9CHLO</name>
<dbReference type="EMBL" id="GBEZ01011843">
    <property type="protein sequence ID" value="JAC73978.1"/>
    <property type="molecule type" value="Transcribed_RNA"/>
</dbReference>
<evidence type="ECO:0000256" key="2">
    <source>
        <dbReference type="ARBA" id="ARBA00007251"/>
    </source>
</evidence>
<dbReference type="GO" id="GO:0005851">
    <property type="term" value="C:eukaryotic translation initiation factor 2B complex"/>
    <property type="evidence" value="ECO:0007669"/>
    <property type="project" value="TreeGrafter"/>
</dbReference>
<evidence type="ECO:0000256" key="8">
    <source>
        <dbReference type="ARBA" id="ARBA00046432"/>
    </source>
</evidence>
<evidence type="ECO:0000256" key="7">
    <source>
        <dbReference type="ARBA" id="ARBA00044228"/>
    </source>
</evidence>
<keyword evidence="3" id="KW-0963">Cytoplasm</keyword>
<evidence type="ECO:0000256" key="9">
    <source>
        <dbReference type="RuleBase" id="RU003814"/>
    </source>
</evidence>
<reference evidence="11" key="1">
    <citation type="submission" date="2014-05" db="EMBL/GenBank/DDBJ databases">
        <title>The transcriptome of the halophilic microalga Tetraselmis sp. GSL018 isolated from the Great Salt Lake, Utah.</title>
        <authorList>
            <person name="Jinkerson R.E."/>
            <person name="D'Adamo S."/>
            <person name="Posewitz M.C."/>
        </authorList>
    </citation>
    <scope>NUCLEOTIDE SEQUENCE</scope>
    <source>
        <strain evidence="11">GSL018</strain>
    </source>
</reference>
<feature type="region of interest" description="Disordered" evidence="10">
    <location>
        <begin position="151"/>
        <end position="189"/>
    </location>
</feature>
<gene>
    <name evidence="11" type="primary">EIF2B2</name>
    <name evidence="12" type="ORF">TSPGSL018_27244</name>
    <name evidence="11" type="ORF">TSPGSL018_6871</name>
</gene>
<dbReference type="InterPro" id="IPR037171">
    <property type="entry name" value="NagB/RpiA_transferase-like"/>
</dbReference>
<feature type="region of interest" description="Disordered" evidence="10">
    <location>
        <begin position="95"/>
        <end position="116"/>
    </location>
</feature>
<evidence type="ECO:0000313" key="11">
    <source>
        <dbReference type="EMBL" id="JAC69227.1"/>
    </source>
</evidence>
<keyword evidence="4 11" id="KW-0396">Initiation factor</keyword>
<evidence type="ECO:0000256" key="5">
    <source>
        <dbReference type="ARBA" id="ARBA00022917"/>
    </source>
</evidence>
<dbReference type="EMBL" id="GBEZ01017079">
    <property type="protein sequence ID" value="JAC69227.1"/>
    <property type="molecule type" value="Transcribed_RNA"/>
</dbReference>
<dbReference type="FunFam" id="3.40.50.10470:FF:000005">
    <property type="entry name" value="translation initiation factor eIF-2B subunit beta"/>
    <property type="match status" value="1"/>
</dbReference>